<evidence type="ECO:0000256" key="4">
    <source>
        <dbReference type="ARBA" id="ARBA00022692"/>
    </source>
</evidence>
<proteinExistence type="inferred from homology"/>
<dbReference type="InterPro" id="IPR003439">
    <property type="entry name" value="ABC_transporter-like_ATP-bd"/>
</dbReference>
<dbReference type="PROSITE" id="PS00211">
    <property type="entry name" value="ABC_TRANSPORTER_1"/>
    <property type="match status" value="1"/>
</dbReference>
<dbReference type="EMBL" id="VNKQ01000002">
    <property type="protein sequence ID" value="KAG0653029.1"/>
    <property type="molecule type" value="Genomic_DNA"/>
</dbReference>
<dbReference type="CDD" id="cd03213">
    <property type="entry name" value="ABCG_EPDR"/>
    <property type="match status" value="1"/>
</dbReference>
<sequence length="631" mass="69902">MAPTPDIERVLTNITIERQASVKARLENTAVHNFAWQDVTITVKDRATKQPKALLEKVNGFVNAGEMCALMGPSGSGKTSLLNVLARRANQGAQLEGSTYINGAIPSLKTFRDLSCYVEQEDALIGSLTVKETIYFAARLGHKTSITKEEQMSRIEGLLDSFGLREQADTIVGTPLYKGISGGQKRRLSVASQLITGPRILFLDEPTSGLDSAASWEVISYIKAVAKMNNLIVMASIHQPSTSTFALFDKLLLLSGGKPQYFGPVHSLGEYLGGVGYAIPQHTNPAEFVLELLNSDFDQDRQQAQGRLSALHERWTNGDRAQGLVKEIESSIQIEKPVEADSVTHSRRNMASDVVTLVHRSFIKSYRDLVAYGIRIAMYLGLAIMMGTVWLRLKPDQESIVPITNAIFFGGAFMSFMAVAYVPAFLEDRSTFIKERGNGMYGATAFVISNFIIGLPYLFLISLSFSIIAYWLSNLQPTAEAFFTWVMWLFLDLVAAESLVVMVSAAFPNFVLDLAIIAFANGLWMSVDGFMVTPKILNPFWYYAFHFIDYQAWVFQGMIVNEFGKRTYTCGGDCQCSYQTELADQCKIDGKGVLAVYGYETGKTGEWVGILLSIVAGYRLLGWLILTLRKR</sequence>
<feature type="transmembrane region" description="Helical" evidence="9">
    <location>
        <begin position="369"/>
        <end position="391"/>
    </location>
</feature>
<reference evidence="11" key="1">
    <citation type="submission" date="2019-07" db="EMBL/GenBank/DDBJ databases">
        <title>Hyphodiscus hymeniophilus genome sequencing and assembly.</title>
        <authorList>
            <person name="Kramer G."/>
            <person name="Nodwell J."/>
        </authorList>
    </citation>
    <scope>NUCLEOTIDE SEQUENCE</scope>
    <source>
        <strain evidence="11">ATCC 34498</strain>
    </source>
</reference>
<evidence type="ECO:0000256" key="6">
    <source>
        <dbReference type="ARBA" id="ARBA00022840"/>
    </source>
</evidence>
<dbReference type="InterPro" id="IPR017871">
    <property type="entry name" value="ABC_transporter-like_CS"/>
</dbReference>
<keyword evidence="12" id="KW-1185">Reference proteome</keyword>
<keyword evidence="7 9" id="KW-1133">Transmembrane helix</keyword>
<dbReference type="InterPro" id="IPR043926">
    <property type="entry name" value="ABCG_dom"/>
</dbReference>
<dbReference type="PANTHER" id="PTHR48042">
    <property type="entry name" value="ABC TRANSPORTER G FAMILY MEMBER 11"/>
    <property type="match status" value="1"/>
</dbReference>
<dbReference type="Pfam" id="PF01061">
    <property type="entry name" value="ABC2_membrane"/>
    <property type="match status" value="1"/>
</dbReference>
<dbReference type="InterPro" id="IPR003593">
    <property type="entry name" value="AAA+_ATPase"/>
</dbReference>
<comment type="similarity">
    <text evidence="2">Belongs to the ABC transporter superfamily. ABCG family. Eye pigment precursor importer (TC 3.A.1.204) subfamily.</text>
</comment>
<feature type="transmembrane region" description="Helical" evidence="9">
    <location>
        <begin position="447"/>
        <end position="473"/>
    </location>
</feature>
<feature type="transmembrane region" description="Helical" evidence="9">
    <location>
        <begin position="607"/>
        <end position="626"/>
    </location>
</feature>
<dbReference type="Gene3D" id="3.40.50.300">
    <property type="entry name" value="P-loop containing nucleotide triphosphate hydrolases"/>
    <property type="match status" value="1"/>
</dbReference>
<dbReference type="SUPFAM" id="SSF52540">
    <property type="entry name" value="P-loop containing nucleoside triphosphate hydrolases"/>
    <property type="match status" value="1"/>
</dbReference>
<accession>A0A9P6VT16</accession>
<evidence type="ECO:0000256" key="9">
    <source>
        <dbReference type="SAM" id="Phobius"/>
    </source>
</evidence>
<protein>
    <submittedName>
        <fullName evidence="11">Abc transporter G family member 15</fullName>
    </submittedName>
</protein>
<gene>
    <name evidence="11" type="ORF">D0Z07_0356</name>
</gene>
<dbReference type="OrthoDB" id="66620at2759"/>
<evidence type="ECO:0000259" key="10">
    <source>
        <dbReference type="PROSITE" id="PS50893"/>
    </source>
</evidence>
<evidence type="ECO:0000256" key="2">
    <source>
        <dbReference type="ARBA" id="ARBA00005814"/>
    </source>
</evidence>
<dbReference type="SMART" id="SM00382">
    <property type="entry name" value="AAA"/>
    <property type="match status" value="1"/>
</dbReference>
<dbReference type="Pfam" id="PF00005">
    <property type="entry name" value="ABC_tran"/>
    <property type="match status" value="1"/>
</dbReference>
<dbReference type="GO" id="GO:0005524">
    <property type="term" value="F:ATP binding"/>
    <property type="evidence" value="ECO:0007669"/>
    <property type="project" value="UniProtKB-KW"/>
</dbReference>
<comment type="subcellular location">
    <subcellularLocation>
        <location evidence="1">Membrane</location>
        <topology evidence="1">Multi-pass membrane protein</topology>
    </subcellularLocation>
</comment>
<evidence type="ECO:0000256" key="8">
    <source>
        <dbReference type="ARBA" id="ARBA00023136"/>
    </source>
</evidence>
<evidence type="ECO:0000313" key="11">
    <source>
        <dbReference type="EMBL" id="KAG0653029.1"/>
    </source>
</evidence>
<dbReference type="GO" id="GO:0016020">
    <property type="term" value="C:membrane"/>
    <property type="evidence" value="ECO:0007669"/>
    <property type="project" value="UniProtKB-SubCell"/>
</dbReference>
<keyword evidence="4 9" id="KW-0812">Transmembrane</keyword>
<keyword evidence="3" id="KW-0813">Transport</keyword>
<name>A0A9P6VT16_9HELO</name>
<feature type="domain" description="ABC transporter" evidence="10">
    <location>
        <begin position="34"/>
        <end position="281"/>
    </location>
</feature>
<dbReference type="Pfam" id="PF19055">
    <property type="entry name" value="ABC2_membrane_7"/>
    <property type="match status" value="1"/>
</dbReference>
<dbReference type="AlphaFoldDB" id="A0A9P6VT16"/>
<dbReference type="InterPro" id="IPR013525">
    <property type="entry name" value="ABC2_TM"/>
</dbReference>
<dbReference type="GO" id="GO:0016887">
    <property type="term" value="F:ATP hydrolysis activity"/>
    <property type="evidence" value="ECO:0007669"/>
    <property type="project" value="InterPro"/>
</dbReference>
<evidence type="ECO:0000256" key="3">
    <source>
        <dbReference type="ARBA" id="ARBA00022448"/>
    </source>
</evidence>
<evidence type="ECO:0000256" key="5">
    <source>
        <dbReference type="ARBA" id="ARBA00022741"/>
    </source>
</evidence>
<comment type="caution">
    <text evidence="11">The sequence shown here is derived from an EMBL/GenBank/DDBJ whole genome shotgun (WGS) entry which is preliminary data.</text>
</comment>
<evidence type="ECO:0000256" key="7">
    <source>
        <dbReference type="ARBA" id="ARBA00022989"/>
    </source>
</evidence>
<dbReference type="InterPro" id="IPR027417">
    <property type="entry name" value="P-loop_NTPase"/>
</dbReference>
<feature type="transmembrane region" description="Helical" evidence="9">
    <location>
        <begin position="403"/>
        <end position="426"/>
    </location>
</feature>
<keyword evidence="6" id="KW-0067">ATP-binding</keyword>
<dbReference type="Proteomes" id="UP000785200">
    <property type="component" value="Unassembled WGS sequence"/>
</dbReference>
<organism evidence="11 12">
    <name type="scientific">Hyphodiscus hymeniophilus</name>
    <dbReference type="NCBI Taxonomy" id="353542"/>
    <lineage>
        <taxon>Eukaryota</taxon>
        <taxon>Fungi</taxon>
        <taxon>Dikarya</taxon>
        <taxon>Ascomycota</taxon>
        <taxon>Pezizomycotina</taxon>
        <taxon>Leotiomycetes</taxon>
        <taxon>Helotiales</taxon>
        <taxon>Hyphodiscaceae</taxon>
        <taxon>Hyphodiscus</taxon>
    </lineage>
</organism>
<dbReference type="InterPro" id="IPR052215">
    <property type="entry name" value="Plant_ABCG"/>
</dbReference>
<dbReference type="FunFam" id="3.40.50.300:FF:001305">
    <property type="entry name" value="ABCG transporter ABC superfamily"/>
    <property type="match status" value="1"/>
</dbReference>
<evidence type="ECO:0000313" key="12">
    <source>
        <dbReference type="Proteomes" id="UP000785200"/>
    </source>
</evidence>
<feature type="transmembrane region" description="Helical" evidence="9">
    <location>
        <begin position="485"/>
        <end position="503"/>
    </location>
</feature>
<feature type="transmembrane region" description="Helical" evidence="9">
    <location>
        <begin position="510"/>
        <end position="527"/>
    </location>
</feature>
<keyword evidence="8 9" id="KW-0472">Membrane</keyword>
<dbReference type="GO" id="GO:0140359">
    <property type="term" value="F:ABC-type transporter activity"/>
    <property type="evidence" value="ECO:0007669"/>
    <property type="project" value="InterPro"/>
</dbReference>
<dbReference type="PANTHER" id="PTHR48042:SF11">
    <property type="entry name" value="ABC TRANSPORTER G FAMILY MEMBER 11"/>
    <property type="match status" value="1"/>
</dbReference>
<dbReference type="PROSITE" id="PS50893">
    <property type="entry name" value="ABC_TRANSPORTER_2"/>
    <property type="match status" value="1"/>
</dbReference>
<evidence type="ECO:0000256" key="1">
    <source>
        <dbReference type="ARBA" id="ARBA00004141"/>
    </source>
</evidence>
<keyword evidence="5" id="KW-0547">Nucleotide-binding</keyword>